<dbReference type="InterPro" id="IPR009899">
    <property type="entry name" value="ArdA"/>
</dbReference>
<organism evidence="1 2">
    <name type="scientific">Lactobacillus crispatus FB077-07</name>
    <dbReference type="NCBI Taxonomy" id="883092"/>
    <lineage>
        <taxon>Bacteria</taxon>
        <taxon>Bacillati</taxon>
        <taxon>Bacillota</taxon>
        <taxon>Bacilli</taxon>
        <taxon>Lactobacillales</taxon>
        <taxon>Lactobacillaceae</taxon>
        <taxon>Lactobacillus</taxon>
    </lineage>
</organism>
<proteinExistence type="predicted"/>
<evidence type="ECO:0000313" key="1">
    <source>
        <dbReference type="EMBL" id="EKB62150.1"/>
    </source>
</evidence>
<dbReference type="RefSeq" id="WP_005729852.1">
    <property type="nucleotide sequence ID" value="NZ_JH932275.1"/>
</dbReference>
<reference evidence="1 2" key="1">
    <citation type="submission" date="2012-07" db="EMBL/GenBank/DDBJ databases">
        <title>The Genome Sequence of Lactobacillus crispatus FB077-07.</title>
        <authorList>
            <consortium name="The Broad Institute Genome Sequencing Platform"/>
            <person name="Earl A."/>
            <person name="Ward D."/>
            <person name="Feldgarden M."/>
            <person name="Gevers D."/>
            <person name="Saerens B."/>
            <person name="Vaneechoutte M."/>
            <person name="Walker B."/>
            <person name="Young S.K."/>
            <person name="Zeng Q."/>
            <person name="Gargeya S."/>
            <person name="Fitzgerald M."/>
            <person name="Haas B."/>
            <person name="Abouelleil A."/>
            <person name="Alvarado L."/>
            <person name="Arachchi H.M."/>
            <person name="Berlin A.M."/>
            <person name="Chapman S.B."/>
            <person name="Goldberg J."/>
            <person name="Griggs A."/>
            <person name="Gujja S."/>
            <person name="Hansen M."/>
            <person name="Howarth C."/>
            <person name="Imamovic A."/>
            <person name="Larimer J."/>
            <person name="McCowen C."/>
            <person name="Montmayeur A."/>
            <person name="Murphy C."/>
            <person name="Neiman D."/>
            <person name="Pearson M."/>
            <person name="Priest M."/>
            <person name="Roberts A."/>
            <person name="Saif S."/>
            <person name="Shea T."/>
            <person name="Sisk P."/>
            <person name="Sykes S."/>
            <person name="Wortman J."/>
            <person name="Nusbaum C."/>
            <person name="Birren B."/>
        </authorList>
    </citation>
    <scope>NUCLEOTIDE SEQUENCE [LARGE SCALE GENOMIC DNA]</scope>
    <source>
        <strain evidence="1 2">FB077-07</strain>
    </source>
</reference>
<sequence length="183" mass="20689">MEINVYVSSLGAYNAGELTGQWTKLPVASVKEDIIDKINGAVGDEYFISDYEAPFKIGEDDSLENLNKLAKALNEENVGSLEDLYWKLREGIGTDDTVTQYTRYDDDSDLDQMLAGETPTQIINDLGPKFNLSDSYLYWENGYLNTATEQEFQADLKFMATDLINSFIDKYNSTYEDSISFIN</sequence>
<gene>
    <name evidence="1" type="ORF">HMPREF9249_02373</name>
</gene>
<protein>
    <recommendedName>
        <fullName evidence="3">Antirestriction protein ArdA</fullName>
    </recommendedName>
</protein>
<dbReference type="PATRIC" id="fig|883092.3.peg.2358"/>
<dbReference type="Pfam" id="PF07275">
    <property type="entry name" value="ArdA"/>
    <property type="match status" value="1"/>
</dbReference>
<evidence type="ECO:0000313" key="2">
    <source>
        <dbReference type="Proteomes" id="UP000004722"/>
    </source>
</evidence>
<dbReference type="Proteomes" id="UP000004722">
    <property type="component" value="Unassembled WGS sequence"/>
</dbReference>
<accession>K1LZ87</accession>
<dbReference type="HOGENOM" id="CLU_1473406_0_0_9"/>
<dbReference type="AlphaFoldDB" id="K1LZ87"/>
<name>K1LZ87_9LACO</name>
<dbReference type="EMBL" id="AGZG01000115">
    <property type="protein sequence ID" value="EKB62150.1"/>
    <property type="molecule type" value="Genomic_DNA"/>
</dbReference>
<dbReference type="Gene3D" id="3.10.20.480">
    <property type="entry name" value="Antirestriction protein ArdA, domain 1"/>
    <property type="match status" value="1"/>
</dbReference>
<dbReference type="InterPro" id="IPR041895">
    <property type="entry name" value="ArdA_dom1"/>
</dbReference>
<evidence type="ECO:0008006" key="3">
    <source>
        <dbReference type="Google" id="ProtNLM"/>
    </source>
</evidence>
<comment type="caution">
    <text evidence="1">The sequence shown here is derived from an EMBL/GenBank/DDBJ whole genome shotgun (WGS) entry which is preliminary data.</text>
</comment>